<reference evidence="2" key="2">
    <citation type="submission" date="2022-05" db="EMBL/GenBank/DDBJ databases">
        <title>Metagenome Sequencing of an Archaeal-Dominated Microbial Community from a Hot Spring at the Los Azufres Geothermal Field, Mexico.</title>
        <authorList>
            <person name="Marin-Paredes R."/>
            <person name="Martinez-Romero E."/>
            <person name="Servin-Garciduenas L.E."/>
        </authorList>
    </citation>
    <scope>NUCLEOTIDE SEQUENCE</scope>
    <source>
        <strain evidence="2">AZ1-454</strain>
    </source>
</reference>
<name>A0A0F2LMP2_9CREN</name>
<evidence type="ECO:0008006" key="3">
    <source>
        <dbReference type="Google" id="ProtNLM"/>
    </source>
</evidence>
<dbReference type="EMBL" id="JZWS01000048">
    <property type="protein sequence ID" value="KJR78807.1"/>
    <property type="molecule type" value="Genomic_DNA"/>
</dbReference>
<reference evidence="1" key="1">
    <citation type="submission" date="2015-03" db="EMBL/GenBank/DDBJ databases">
        <title>Metagenome Sequencing of an Archaeal-Dominated Microbial Community from a Hot Spring at the Los Azufres Geothermal Field, Mexico.</title>
        <authorList>
            <person name="Servin-Garciduenas L.E."/>
            <person name="Martinez-Romero E."/>
        </authorList>
    </citation>
    <scope>NUCLEOTIDE SEQUENCE [LARGE SCALE GENOMIC DNA]</scope>
    <source>
        <strain evidence="1">AZ1-454</strain>
    </source>
</reference>
<evidence type="ECO:0000313" key="2">
    <source>
        <dbReference type="EMBL" id="MCL7344505.1"/>
    </source>
</evidence>
<dbReference type="AlphaFoldDB" id="A0A0F2LMP2"/>
<protein>
    <recommendedName>
        <fullName evidence="3">NurA domain-containing protein</fullName>
    </recommendedName>
</protein>
<proteinExistence type="predicted"/>
<comment type="caution">
    <text evidence="1">The sequence shown here is derived from an EMBL/GenBank/DDBJ whole genome shotgun (WGS) entry which is preliminary data.</text>
</comment>
<sequence length="387" mass="44262">MASKYASEKGVEIDQVLKDLHRFPVTHSVLLLSRAREYFEKLTRIDFEGIEEFALSEALELKRKMKEKYGKDMNLYMLDNPDATYKQLNDDGEVVNTLHQEPTNSIVFIDAMGTGAFVNDRPLNEYVKELMNSNLVYVFLRLRLSEIEPPDLVGLPALISGENAKFFTFFALNVVVDSLTIDYSESETDEFQKEIKRVHGLLLLEDVIEVERDDVLSAARKIATTRAIGFKRLSSAVRVIATGYYIGGYAVDAGTAETLAISFSPIIWVAPLTPSSWGKYLIRRIKREGGNRQNLERIVRILVKFFESEEGKEYFFSPKDYDVTRIGPFPSPLSWSNAVLSVSCKGNTISLECFDLFPTYVGLEAYQRFIDWFKENRKKLREDVQEE</sequence>
<dbReference type="EMBL" id="JZWS02000010">
    <property type="protein sequence ID" value="MCL7344505.1"/>
    <property type="molecule type" value="Genomic_DNA"/>
</dbReference>
<accession>A0A0F2LMP2</accession>
<organism evidence="1">
    <name type="scientific">Candidatus Aramenus sulfurataquae</name>
    <dbReference type="NCBI Taxonomy" id="1326980"/>
    <lineage>
        <taxon>Archaea</taxon>
        <taxon>Thermoproteota</taxon>
        <taxon>Thermoprotei</taxon>
        <taxon>Sulfolobales</taxon>
        <taxon>Sulfolobaceae</taxon>
        <taxon>Candidatus Aramenus</taxon>
    </lineage>
</organism>
<evidence type="ECO:0000313" key="1">
    <source>
        <dbReference type="EMBL" id="KJR78807.1"/>
    </source>
</evidence>
<gene>
    <name evidence="2" type="ORF">TQ35_008035</name>
    <name evidence="1" type="ORF">TQ35_05305</name>
</gene>